<gene>
    <name evidence="1" type="ORF">WN944_002223</name>
    <name evidence="2" type="ORF">WN944_002225</name>
</gene>
<sequence length="119" mass="13244">MIELGGVFSLADMLPSVKLLEMLSGMTSETKRMHEKADKIFGNIINDHRAFKAMGEAHALNSKSTSTRAVETTCPRKFAPDRWLSTAPRAKRLGQEIWTSYAPTTRTSSHHCCIFPTSC</sequence>
<reference evidence="1 3" key="1">
    <citation type="submission" date="2024-05" db="EMBL/GenBank/DDBJ databases">
        <title>Haplotype-resolved chromosome-level genome assembly of Huyou (Citrus changshanensis).</title>
        <authorList>
            <person name="Miao C."/>
            <person name="Chen W."/>
            <person name="Wu Y."/>
            <person name="Wang L."/>
            <person name="Zhao S."/>
            <person name="Grierson D."/>
            <person name="Xu C."/>
            <person name="Chen K."/>
        </authorList>
    </citation>
    <scope>NUCLEOTIDE SEQUENCE [LARGE SCALE GENOMIC DNA]</scope>
    <source>
        <strain evidence="1">01-14</strain>
        <tissue evidence="1">Leaf</tissue>
    </source>
</reference>
<protein>
    <submittedName>
        <fullName evidence="1">Uncharacterized protein</fullName>
    </submittedName>
</protein>
<name>A0AAP0MI55_9ROSI</name>
<organism evidence="1 3">
    <name type="scientific">Citrus x changshan-huyou</name>
    <dbReference type="NCBI Taxonomy" id="2935761"/>
    <lineage>
        <taxon>Eukaryota</taxon>
        <taxon>Viridiplantae</taxon>
        <taxon>Streptophyta</taxon>
        <taxon>Embryophyta</taxon>
        <taxon>Tracheophyta</taxon>
        <taxon>Spermatophyta</taxon>
        <taxon>Magnoliopsida</taxon>
        <taxon>eudicotyledons</taxon>
        <taxon>Gunneridae</taxon>
        <taxon>Pentapetalae</taxon>
        <taxon>rosids</taxon>
        <taxon>malvids</taxon>
        <taxon>Sapindales</taxon>
        <taxon>Rutaceae</taxon>
        <taxon>Aurantioideae</taxon>
        <taxon>Citrus</taxon>
    </lineage>
</organism>
<accession>A0AAP0MI55</accession>
<dbReference type="EMBL" id="JBCGBO010000004">
    <property type="protein sequence ID" value="KAK9209855.1"/>
    <property type="molecule type" value="Genomic_DNA"/>
</dbReference>
<dbReference type="AlphaFoldDB" id="A0AAP0MI55"/>
<evidence type="ECO:0000313" key="2">
    <source>
        <dbReference type="EMBL" id="KAK9209857.1"/>
    </source>
</evidence>
<evidence type="ECO:0000313" key="3">
    <source>
        <dbReference type="Proteomes" id="UP001428341"/>
    </source>
</evidence>
<proteinExistence type="predicted"/>
<evidence type="ECO:0000313" key="1">
    <source>
        <dbReference type="EMBL" id="KAK9209855.1"/>
    </source>
</evidence>
<dbReference type="EMBL" id="JBCGBO010000004">
    <property type="protein sequence ID" value="KAK9209857.1"/>
    <property type="molecule type" value="Genomic_DNA"/>
</dbReference>
<comment type="caution">
    <text evidence="1">The sequence shown here is derived from an EMBL/GenBank/DDBJ whole genome shotgun (WGS) entry which is preliminary data.</text>
</comment>
<keyword evidence="3" id="KW-1185">Reference proteome</keyword>
<dbReference type="Proteomes" id="UP001428341">
    <property type="component" value="Unassembled WGS sequence"/>
</dbReference>